<dbReference type="SUPFAM" id="SSF56112">
    <property type="entry name" value="Protein kinase-like (PK-like)"/>
    <property type="match status" value="1"/>
</dbReference>
<dbReference type="PANTHER" id="PTHR43671">
    <property type="entry name" value="SERINE/THREONINE-PROTEIN KINASE NEK"/>
    <property type="match status" value="1"/>
</dbReference>
<keyword evidence="6 7" id="KW-0067">ATP-binding</keyword>
<feature type="compositionally biased region" description="Low complexity" evidence="8">
    <location>
        <begin position="349"/>
        <end position="363"/>
    </location>
</feature>
<evidence type="ECO:0000256" key="3">
    <source>
        <dbReference type="ARBA" id="ARBA00022679"/>
    </source>
</evidence>
<feature type="region of interest" description="Disordered" evidence="8">
    <location>
        <begin position="330"/>
        <end position="430"/>
    </location>
</feature>
<feature type="binding site" evidence="7">
    <location>
        <position position="60"/>
    </location>
    <ligand>
        <name>ATP</name>
        <dbReference type="ChEBI" id="CHEBI:30616"/>
    </ligand>
</feature>
<keyword evidence="3 10" id="KW-0808">Transferase</keyword>
<feature type="compositionally biased region" description="Gly residues" evidence="8">
    <location>
        <begin position="386"/>
        <end position="396"/>
    </location>
</feature>
<dbReference type="InterPro" id="IPR008271">
    <property type="entry name" value="Ser/Thr_kinase_AS"/>
</dbReference>
<evidence type="ECO:0000313" key="10">
    <source>
        <dbReference type="EMBL" id="MFB9553489.1"/>
    </source>
</evidence>
<dbReference type="InterPro" id="IPR011009">
    <property type="entry name" value="Kinase-like_dom_sf"/>
</dbReference>
<feature type="region of interest" description="Disordered" evidence="8">
    <location>
        <begin position="459"/>
        <end position="590"/>
    </location>
</feature>
<feature type="compositionally biased region" description="Gly residues" evidence="8">
    <location>
        <begin position="509"/>
        <end position="567"/>
    </location>
</feature>
<feature type="compositionally biased region" description="Low complexity" evidence="8">
    <location>
        <begin position="491"/>
        <end position="501"/>
    </location>
</feature>
<evidence type="ECO:0000259" key="9">
    <source>
        <dbReference type="PROSITE" id="PS50011"/>
    </source>
</evidence>
<dbReference type="PROSITE" id="PS00107">
    <property type="entry name" value="PROTEIN_KINASE_ATP"/>
    <property type="match status" value="1"/>
</dbReference>
<evidence type="ECO:0000256" key="2">
    <source>
        <dbReference type="ARBA" id="ARBA00012513"/>
    </source>
</evidence>
<keyword evidence="5 10" id="KW-0418">Kinase</keyword>
<name>A0ABV5QJ21_9ACTN</name>
<keyword evidence="11" id="KW-1185">Reference proteome</keyword>
<dbReference type="Proteomes" id="UP001589716">
    <property type="component" value="Unassembled WGS sequence"/>
</dbReference>
<sequence>MSGGDGKGKKRDGGGSGMEPLKPGDPRSIGPYRLLGRLGSGGMGRVFLARSEGGRTVAVKVVHEEHAQDPQFRARFRREVDSVRKVGEHYTAPVLDADPEADRPWVATGFVPGPSLEQVVRERGPLPADSILALALGLLRALQGIHGAGILHRDLKPSNVMLTVEGPRVIDFGIARALEPSVESLLTSTGMVVGSPGFMAPEQVRGDTLGPAADVFALGCVLMYAATGRLPFGHGASNQHAIMFQIVEAEPDLDRIESEELRGFVARCLVKDPEQRPPIAALLADPALPGEETGRAAAAGAWLPPDLVARLARQAARLLDVEALSEELERGAAEKVTERTDQDERSDGAARAGKGAKAAPGAVAGAGSGAGDPSGAASGAADPSGTGDGTGDGTGTVGPLSKGPEEGGPAGRAPRATPVTAGARREPRRASRVWAVVAAVFVVLGVSGTVVKLIDDGAHERGVQGSPGASGTAAPPTTGTGPSSAPPPGTPTTAPGQTPTTAAPPPGSPGGAVGGASGGSGGGLPASGGGTASGGGSASGGSVSGGSPGGSVSGGSVSGSSSGGSSSGGTAARPPATTAPKPPATSDNRVPSAFVGTWKYTADYNISQPETVYIYRVAPGQIATRMITNINGAHCEYVAKLVSITDGGKRINLGTTTVDQAKSGGYPYCTNGDTSAFKLAVPSGILRDVGPSHGEGYHYHRA</sequence>
<keyword evidence="4 7" id="KW-0547">Nucleotide-binding</keyword>
<proteinExistence type="inferred from homology"/>
<feature type="compositionally biased region" description="Low complexity" evidence="8">
    <location>
        <begin position="411"/>
        <end position="421"/>
    </location>
</feature>
<comment type="similarity">
    <text evidence="1">Belongs to the protein kinase superfamily. NEK Ser/Thr protein kinase family. NIMA subfamily.</text>
</comment>
<dbReference type="SMART" id="SM00220">
    <property type="entry name" value="S_TKc"/>
    <property type="match status" value="1"/>
</dbReference>
<evidence type="ECO:0000256" key="6">
    <source>
        <dbReference type="ARBA" id="ARBA00022840"/>
    </source>
</evidence>
<dbReference type="GO" id="GO:0004674">
    <property type="term" value="F:protein serine/threonine kinase activity"/>
    <property type="evidence" value="ECO:0007669"/>
    <property type="project" value="UniProtKB-EC"/>
</dbReference>
<gene>
    <name evidence="10" type="ORF">ACFFTP_04660</name>
</gene>
<dbReference type="Pfam" id="PF00069">
    <property type="entry name" value="Pkinase"/>
    <property type="match status" value="1"/>
</dbReference>
<reference evidence="10 11" key="1">
    <citation type="submission" date="2024-09" db="EMBL/GenBank/DDBJ databases">
        <authorList>
            <person name="Sun Q."/>
            <person name="Mori K."/>
        </authorList>
    </citation>
    <scope>NUCLEOTIDE SEQUENCE [LARGE SCALE GENOMIC DNA]</scope>
    <source>
        <strain evidence="10 11">JCM 4414</strain>
    </source>
</reference>
<dbReference type="PROSITE" id="PS00108">
    <property type="entry name" value="PROTEIN_KINASE_ST"/>
    <property type="match status" value="1"/>
</dbReference>
<evidence type="ECO:0000256" key="4">
    <source>
        <dbReference type="ARBA" id="ARBA00022741"/>
    </source>
</evidence>
<dbReference type="InterPro" id="IPR017441">
    <property type="entry name" value="Protein_kinase_ATP_BS"/>
</dbReference>
<dbReference type="Gene3D" id="1.10.510.10">
    <property type="entry name" value="Transferase(Phosphotransferase) domain 1"/>
    <property type="match status" value="1"/>
</dbReference>
<dbReference type="EMBL" id="JBHMCT010000005">
    <property type="protein sequence ID" value="MFB9553489.1"/>
    <property type="molecule type" value="Genomic_DNA"/>
</dbReference>
<dbReference type="EC" id="2.7.11.1" evidence="2"/>
<comment type="caution">
    <text evidence="10">The sequence shown here is derived from an EMBL/GenBank/DDBJ whole genome shotgun (WGS) entry which is preliminary data.</text>
</comment>
<dbReference type="PROSITE" id="PS50011">
    <property type="entry name" value="PROTEIN_KINASE_DOM"/>
    <property type="match status" value="1"/>
</dbReference>
<feature type="region of interest" description="Disordered" evidence="8">
    <location>
        <begin position="1"/>
        <end position="31"/>
    </location>
</feature>
<dbReference type="Gene3D" id="3.30.200.20">
    <property type="entry name" value="Phosphorylase Kinase, domain 1"/>
    <property type="match status" value="1"/>
</dbReference>
<accession>A0ABV5QJ21</accession>
<evidence type="ECO:0000256" key="7">
    <source>
        <dbReference type="PROSITE-ProRule" id="PRU10141"/>
    </source>
</evidence>
<protein>
    <recommendedName>
        <fullName evidence="2">non-specific serine/threonine protein kinase</fullName>
        <ecNumber evidence="2">2.7.11.1</ecNumber>
    </recommendedName>
</protein>
<dbReference type="RefSeq" id="WP_345486402.1">
    <property type="nucleotide sequence ID" value="NZ_BAAAWU010000001.1"/>
</dbReference>
<organism evidence="10 11">
    <name type="scientific">Streptomyces roseoviridis</name>
    <dbReference type="NCBI Taxonomy" id="67361"/>
    <lineage>
        <taxon>Bacteria</taxon>
        <taxon>Bacillati</taxon>
        <taxon>Actinomycetota</taxon>
        <taxon>Actinomycetes</taxon>
        <taxon>Kitasatosporales</taxon>
        <taxon>Streptomycetaceae</taxon>
        <taxon>Streptomyces</taxon>
    </lineage>
</organism>
<feature type="compositionally biased region" description="Basic and acidic residues" evidence="8">
    <location>
        <begin position="330"/>
        <end position="348"/>
    </location>
</feature>
<dbReference type="InterPro" id="IPR000719">
    <property type="entry name" value="Prot_kinase_dom"/>
</dbReference>
<feature type="compositionally biased region" description="Low complexity" evidence="8">
    <location>
        <begin position="568"/>
        <end position="579"/>
    </location>
</feature>
<evidence type="ECO:0000256" key="8">
    <source>
        <dbReference type="SAM" id="MobiDB-lite"/>
    </source>
</evidence>
<dbReference type="PANTHER" id="PTHR43671:SF13">
    <property type="entry name" value="SERINE_THREONINE-PROTEIN KINASE NEK2"/>
    <property type="match status" value="1"/>
</dbReference>
<feature type="compositionally biased region" description="Low complexity" evidence="8">
    <location>
        <begin position="466"/>
        <end position="483"/>
    </location>
</feature>
<dbReference type="InterPro" id="IPR050660">
    <property type="entry name" value="NEK_Ser/Thr_kinase"/>
</dbReference>
<feature type="domain" description="Protein kinase" evidence="9">
    <location>
        <begin position="32"/>
        <end position="288"/>
    </location>
</feature>
<dbReference type="CDD" id="cd14014">
    <property type="entry name" value="STKc_PknB_like"/>
    <property type="match status" value="1"/>
</dbReference>
<evidence type="ECO:0000313" key="11">
    <source>
        <dbReference type="Proteomes" id="UP001589716"/>
    </source>
</evidence>
<feature type="compositionally biased region" description="Low complexity" evidence="8">
    <location>
        <begin position="373"/>
        <end position="385"/>
    </location>
</feature>
<evidence type="ECO:0000256" key="5">
    <source>
        <dbReference type="ARBA" id="ARBA00022777"/>
    </source>
</evidence>
<evidence type="ECO:0000256" key="1">
    <source>
        <dbReference type="ARBA" id="ARBA00010886"/>
    </source>
</evidence>